<keyword evidence="1" id="KW-1133">Transmembrane helix</keyword>
<dbReference type="InterPro" id="IPR029062">
    <property type="entry name" value="Class_I_gatase-like"/>
</dbReference>
<reference evidence="2 3" key="1">
    <citation type="submission" date="2023-07" db="EMBL/GenBank/DDBJ databases">
        <authorList>
            <person name="Lian W.-H."/>
        </authorList>
    </citation>
    <scope>NUCLEOTIDE SEQUENCE [LARGE SCALE GENOMIC DNA]</scope>
    <source>
        <strain evidence="2 3">SYSU DXS3180</strain>
    </source>
</reference>
<dbReference type="PANTHER" id="PTHR37947:SF1">
    <property type="entry name" value="BLL2462 PROTEIN"/>
    <property type="match status" value="1"/>
</dbReference>
<comment type="caution">
    <text evidence="2">The sequence shown here is derived from an EMBL/GenBank/DDBJ whole genome shotgun (WGS) entry which is preliminary data.</text>
</comment>
<gene>
    <name evidence="2" type="ORF">QTN47_25105</name>
</gene>
<keyword evidence="1" id="KW-0472">Membrane</keyword>
<dbReference type="PANTHER" id="PTHR37947">
    <property type="entry name" value="BLL2462 PROTEIN"/>
    <property type="match status" value="1"/>
</dbReference>
<proteinExistence type="predicted"/>
<sequence>MMQWKYIVLVICLLSASFLFWKELRRDNKARLFWRLLASAVAVSSLYFLAVPLKTRSARTGHKEEAVILTNGFSKDSLNAFLQQKKTIPVYPVREYLAGNHPAGKLFVFGDGLLKEEWQQLSASSVEFHPSPVPFGIIDAHWNKNVTNGSPLVIQGTFNNNSSQTVRIALEGFGKVLDTVELSPQKRATFELKTVPLQRGKAVLALRFVNGKDTVREPVPFEVIGSGRLRVLVLASAPGFENRFLTNWLIDNGYTAVTRTTISKNKFQQSFLDTNKINLNSITSSLLNGFDILLADGTALENLTSSELNAVKQHVAENGMGLIIQADTLTNKDAFYKTAFSFAASNNHNKQSVILRGPDMEFLPALSIEQPLHLKPVANVQTLISDKDNNIFSAASLYGEGKILFSTVPGTYNWMLSGNASDYARYWSVLLENAVGRKTETISYNINGLPLVNEPVNIRAFSEDQPQPRSAGQFIAWRQDPVALFKWDGNYWPLKAGWQNVDGFKWYAYDSADWKNVQRQRRMNESYEYLSSFKEQSITPENNEEERDAIPALFIWSLFVVCCIFLWIEGKLF</sequence>
<keyword evidence="3" id="KW-1185">Reference proteome</keyword>
<evidence type="ECO:0000256" key="1">
    <source>
        <dbReference type="SAM" id="Phobius"/>
    </source>
</evidence>
<feature type="transmembrane region" description="Helical" evidence="1">
    <location>
        <begin position="6"/>
        <end position="21"/>
    </location>
</feature>
<protein>
    <submittedName>
        <fullName evidence="2">Uncharacterized protein</fullName>
    </submittedName>
</protein>
<evidence type="ECO:0000313" key="2">
    <source>
        <dbReference type="EMBL" id="MEX6690811.1"/>
    </source>
</evidence>
<dbReference type="EMBL" id="JAULBC010000010">
    <property type="protein sequence ID" value="MEX6690811.1"/>
    <property type="molecule type" value="Genomic_DNA"/>
</dbReference>
<feature type="transmembrane region" description="Helical" evidence="1">
    <location>
        <begin position="33"/>
        <end position="53"/>
    </location>
</feature>
<evidence type="ECO:0000313" key="3">
    <source>
        <dbReference type="Proteomes" id="UP001560573"/>
    </source>
</evidence>
<dbReference type="SUPFAM" id="SSF52317">
    <property type="entry name" value="Class I glutamine amidotransferase-like"/>
    <property type="match status" value="1"/>
</dbReference>
<accession>A0ABV3ZNU7</accession>
<feature type="transmembrane region" description="Helical" evidence="1">
    <location>
        <begin position="549"/>
        <end position="568"/>
    </location>
</feature>
<keyword evidence="1" id="KW-0812">Transmembrane</keyword>
<dbReference type="Proteomes" id="UP001560573">
    <property type="component" value="Unassembled WGS sequence"/>
</dbReference>
<organism evidence="2 3">
    <name type="scientific">Danxiaibacter flavus</name>
    <dbReference type="NCBI Taxonomy" id="3049108"/>
    <lineage>
        <taxon>Bacteria</taxon>
        <taxon>Pseudomonadati</taxon>
        <taxon>Bacteroidota</taxon>
        <taxon>Chitinophagia</taxon>
        <taxon>Chitinophagales</taxon>
        <taxon>Chitinophagaceae</taxon>
        <taxon>Danxiaibacter</taxon>
    </lineage>
</organism>
<dbReference type="RefSeq" id="WP_369332225.1">
    <property type="nucleotide sequence ID" value="NZ_JAULBC010000010.1"/>
</dbReference>
<name>A0ABV3ZNU7_9BACT</name>